<evidence type="ECO:0000256" key="2">
    <source>
        <dbReference type="ARBA" id="ARBA00023315"/>
    </source>
</evidence>
<dbReference type="InterPro" id="IPR016181">
    <property type="entry name" value="Acyl_CoA_acyltransferase"/>
</dbReference>
<dbReference type="AlphaFoldDB" id="A0A1C6RX72"/>
<accession>A0A1C6RX72</accession>
<dbReference type="Proteomes" id="UP000198959">
    <property type="component" value="Unassembled WGS sequence"/>
</dbReference>
<name>A0A1C6RX72_9ACTN</name>
<keyword evidence="2" id="KW-0012">Acyltransferase</keyword>
<dbReference type="RefSeq" id="WP_091640252.1">
    <property type="nucleotide sequence ID" value="NZ_FMHW01000002.1"/>
</dbReference>
<evidence type="ECO:0000256" key="1">
    <source>
        <dbReference type="ARBA" id="ARBA00022679"/>
    </source>
</evidence>
<keyword evidence="5" id="KW-1185">Reference proteome</keyword>
<organism evidence="4 5">
    <name type="scientific">Micromonospora pallida</name>
    <dbReference type="NCBI Taxonomy" id="145854"/>
    <lineage>
        <taxon>Bacteria</taxon>
        <taxon>Bacillati</taxon>
        <taxon>Actinomycetota</taxon>
        <taxon>Actinomycetes</taxon>
        <taxon>Micromonosporales</taxon>
        <taxon>Micromonosporaceae</taxon>
        <taxon>Micromonospora</taxon>
    </lineage>
</organism>
<evidence type="ECO:0000313" key="4">
    <source>
        <dbReference type="EMBL" id="SCL21735.1"/>
    </source>
</evidence>
<dbReference type="GO" id="GO:0016747">
    <property type="term" value="F:acyltransferase activity, transferring groups other than amino-acyl groups"/>
    <property type="evidence" value="ECO:0007669"/>
    <property type="project" value="InterPro"/>
</dbReference>
<dbReference type="Gene3D" id="3.40.630.30">
    <property type="match status" value="1"/>
</dbReference>
<keyword evidence="1 4" id="KW-0808">Transferase</keyword>
<dbReference type="PANTHER" id="PTHR43877">
    <property type="entry name" value="AMINOALKYLPHOSPHONATE N-ACETYLTRANSFERASE-RELATED-RELATED"/>
    <property type="match status" value="1"/>
</dbReference>
<reference evidence="5" key="1">
    <citation type="submission" date="2016-06" db="EMBL/GenBank/DDBJ databases">
        <authorList>
            <person name="Varghese N."/>
            <person name="Submissions Spin"/>
        </authorList>
    </citation>
    <scope>NUCLEOTIDE SEQUENCE [LARGE SCALE GENOMIC DNA]</scope>
    <source>
        <strain evidence="5">DSM 43817</strain>
    </source>
</reference>
<dbReference type="Pfam" id="PF00583">
    <property type="entry name" value="Acetyltransf_1"/>
    <property type="match status" value="1"/>
</dbReference>
<dbReference type="CDD" id="cd04301">
    <property type="entry name" value="NAT_SF"/>
    <property type="match status" value="1"/>
</dbReference>
<dbReference type="PANTHER" id="PTHR43877:SF2">
    <property type="entry name" value="AMINOALKYLPHOSPHONATE N-ACETYLTRANSFERASE-RELATED"/>
    <property type="match status" value="1"/>
</dbReference>
<evidence type="ECO:0000313" key="5">
    <source>
        <dbReference type="Proteomes" id="UP000198959"/>
    </source>
</evidence>
<dbReference type="OrthoDB" id="9803233at2"/>
<proteinExistence type="predicted"/>
<dbReference type="SUPFAM" id="SSF55729">
    <property type="entry name" value="Acyl-CoA N-acyltransferases (Nat)"/>
    <property type="match status" value="1"/>
</dbReference>
<dbReference type="PROSITE" id="PS51186">
    <property type="entry name" value="GNAT"/>
    <property type="match status" value="1"/>
</dbReference>
<protein>
    <submittedName>
        <fullName evidence="4">Acetyltransferase (GNAT) family protein</fullName>
    </submittedName>
</protein>
<gene>
    <name evidence="4" type="ORF">GA0074692_1242</name>
</gene>
<dbReference type="InterPro" id="IPR000182">
    <property type="entry name" value="GNAT_dom"/>
</dbReference>
<evidence type="ECO:0000259" key="3">
    <source>
        <dbReference type="PROSITE" id="PS51186"/>
    </source>
</evidence>
<feature type="domain" description="N-acetyltransferase" evidence="3">
    <location>
        <begin position="1"/>
        <end position="151"/>
    </location>
</feature>
<dbReference type="STRING" id="145854.GA0074692_1242"/>
<sequence>MQVRVGSESWDGVDGTRLRAAQRAELDARYGNDDHEPGAAPTAEDIGVFLVARDADGAAVGCGALRLLGPDSAEIKRMYVEPAVRGTGAAVAILRALEHEARHRGVVKLLLETGTAQPDAMRFYEREGYDRIDNFGPYQGEALSVCYARQL</sequence>
<dbReference type="InterPro" id="IPR050832">
    <property type="entry name" value="Bact_Acetyltransf"/>
</dbReference>
<dbReference type="EMBL" id="FMHW01000002">
    <property type="protein sequence ID" value="SCL21735.1"/>
    <property type="molecule type" value="Genomic_DNA"/>
</dbReference>